<evidence type="ECO:0000313" key="1">
    <source>
        <dbReference type="EMBL" id="SFV05148.1"/>
    </source>
</evidence>
<dbReference type="STRING" id="1035707.SAMN05216552_1023106"/>
<name>A0A1I7L681_9BURK</name>
<proteinExistence type="predicted"/>
<sequence>MSPAKNVAKKQPSAPLPWWLREFSQVRTALLVFLVVLACSVSAVVLSRWALHEAQASQTRAQQLRNEARQRYVNVETEKLEIATYQPLFAILRERGLIGQENRLEWVEAIRQVQEQRRLLPISYEIAPQQPVVMEPALDLGGYSMRGSRMKLHMDLLHEGDLFSLLSDLRARTHFTVQECAIKRAAGAGNPVAAPDAPLAPALSADCTLNWLTLTPTAAQAAPPMGTRP</sequence>
<dbReference type="OrthoDB" id="8527869at2"/>
<protein>
    <submittedName>
        <fullName evidence="1">Uncharacterized protein</fullName>
    </submittedName>
</protein>
<dbReference type="AlphaFoldDB" id="A0A1I7L681"/>
<evidence type="ECO:0000313" key="2">
    <source>
        <dbReference type="Proteomes" id="UP000199391"/>
    </source>
</evidence>
<dbReference type="Proteomes" id="UP000199391">
    <property type="component" value="Unassembled WGS sequence"/>
</dbReference>
<keyword evidence="2" id="KW-1185">Reference proteome</keyword>
<dbReference type="RefSeq" id="WP_093557756.1">
    <property type="nucleotide sequence ID" value="NZ_FPBO01000023.1"/>
</dbReference>
<dbReference type="EMBL" id="FPBO01000023">
    <property type="protein sequence ID" value="SFV05148.1"/>
    <property type="molecule type" value="Genomic_DNA"/>
</dbReference>
<reference evidence="2" key="1">
    <citation type="submission" date="2016-10" db="EMBL/GenBank/DDBJ databases">
        <authorList>
            <person name="Varghese N."/>
            <person name="Submissions S."/>
        </authorList>
    </citation>
    <scope>NUCLEOTIDE SEQUENCE [LARGE SCALE GENOMIC DNA]</scope>
    <source>
        <strain evidence="2">CGMCC 1.11014</strain>
    </source>
</reference>
<organism evidence="1 2">
    <name type="scientific">Pseudoduganella namucuonensis</name>
    <dbReference type="NCBI Taxonomy" id="1035707"/>
    <lineage>
        <taxon>Bacteria</taxon>
        <taxon>Pseudomonadati</taxon>
        <taxon>Pseudomonadota</taxon>
        <taxon>Betaproteobacteria</taxon>
        <taxon>Burkholderiales</taxon>
        <taxon>Oxalobacteraceae</taxon>
        <taxon>Telluria group</taxon>
        <taxon>Pseudoduganella</taxon>
    </lineage>
</organism>
<gene>
    <name evidence="1" type="ORF">SAMN05216552_1023106</name>
</gene>
<accession>A0A1I7L681</accession>